<protein>
    <submittedName>
        <fullName evidence="3">Transcription factor &amp; chromatin remodeling ARID family</fullName>
    </submittedName>
</protein>
<gene>
    <name evidence="3" type="ORF">HanXRQr2_Chr17g0821771</name>
</gene>
<sequence length="200" mass="23739">MIIHAMEFHEFSHCKSLLDMMEDGEFVFKYKHELEIKFEEMLTWFINVKLGITTRPIPPYASNNRKVDLLGLYMVVKHDGGYRNVTDNNLWVVVAKNIGYEYHDGDFMRIMCTMYLDVLVYYYKFKTVQGRVIDKEVVEQDEGPSDSHHERRKSDRDVQDEEAIHHYALFVGNDWEGAKKMQKKRRSIRFQASYEGHGRS</sequence>
<feature type="domain" description="ARID" evidence="2">
    <location>
        <begin position="32"/>
        <end position="127"/>
    </location>
</feature>
<dbReference type="InterPro" id="IPR001606">
    <property type="entry name" value="ARID_dom"/>
</dbReference>
<dbReference type="PROSITE" id="PS51011">
    <property type="entry name" value="ARID"/>
    <property type="match status" value="1"/>
</dbReference>
<dbReference type="GO" id="GO:0003677">
    <property type="term" value="F:DNA binding"/>
    <property type="evidence" value="ECO:0007669"/>
    <property type="project" value="InterPro"/>
</dbReference>
<dbReference type="EMBL" id="MNCJ02000332">
    <property type="protein sequence ID" value="KAF5757024.1"/>
    <property type="molecule type" value="Genomic_DNA"/>
</dbReference>
<feature type="region of interest" description="Disordered" evidence="1">
    <location>
        <begin position="137"/>
        <end position="160"/>
    </location>
</feature>
<comment type="caution">
    <text evidence="3">The sequence shown here is derived from an EMBL/GenBank/DDBJ whole genome shotgun (WGS) entry which is preliminary data.</text>
</comment>
<dbReference type="PANTHER" id="PTHR46410">
    <property type="entry name" value="AT-RICH INTERACTIVE DOMAIN-CONTAINING PROTEIN 2"/>
    <property type="match status" value="1"/>
</dbReference>
<dbReference type="Proteomes" id="UP000215914">
    <property type="component" value="Unassembled WGS sequence"/>
</dbReference>
<reference evidence="3" key="2">
    <citation type="submission" date="2020-06" db="EMBL/GenBank/DDBJ databases">
        <title>Helianthus annuus Genome sequencing and assembly Release 2.</title>
        <authorList>
            <person name="Gouzy J."/>
            <person name="Langlade N."/>
            <person name="Munos S."/>
        </authorList>
    </citation>
    <scope>NUCLEOTIDE SEQUENCE</scope>
    <source>
        <tissue evidence="3">Leaves</tissue>
    </source>
</reference>
<name>A0A9K3DLU5_HELAN</name>
<dbReference type="SUPFAM" id="SSF46774">
    <property type="entry name" value="ARID-like"/>
    <property type="match status" value="1"/>
</dbReference>
<accession>A0A9K3DLU5</accession>
<proteinExistence type="predicted"/>
<dbReference type="AlphaFoldDB" id="A0A9K3DLU5"/>
<evidence type="ECO:0000313" key="4">
    <source>
        <dbReference type="Proteomes" id="UP000215914"/>
    </source>
</evidence>
<evidence type="ECO:0000313" key="3">
    <source>
        <dbReference type="EMBL" id="KAF5757024.1"/>
    </source>
</evidence>
<evidence type="ECO:0000256" key="1">
    <source>
        <dbReference type="SAM" id="MobiDB-lite"/>
    </source>
</evidence>
<organism evidence="3 4">
    <name type="scientific">Helianthus annuus</name>
    <name type="common">Common sunflower</name>
    <dbReference type="NCBI Taxonomy" id="4232"/>
    <lineage>
        <taxon>Eukaryota</taxon>
        <taxon>Viridiplantae</taxon>
        <taxon>Streptophyta</taxon>
        <taxon>Embryophyta</taxon>
        <taxon>Tracheophyta</taxon>
        <taxon>Spermatophyta</taxon>
        <taxon>Magnoliopsida</taxon>
        <taxon>eudicotyledons</taxon>
        <taxon>Gunneridae</taxon>
        <taxon>Pentapetalae</taxon>
        <taxon>asterids</taxon>
        <taxon>campanulids</taxon>
        <taxon>Asterales</taxon>
        <taxon>Asteraceae</taxon>
        <taxon>Asteroideae</taxon>
        <taxon>Heliantheae alliance</taxon>
        <taxon>Heliantheae</taxon>
        <taxon>Helianthus</taxon>
    </lineage>
</organism>
<keyword evidence="4" id="KW-1185">Reference proteome</keyword>
<reference evidence="3" key="1">
    <citation type="journal article" date="2017" name="Nature">
        <title>The sunflower genome provides insights into oil metabolism, flowering and Asterid evolution.</title>
        <authorList>
            <person name="Badouin H."/>
            <person name="Gouzy J."/>
            <person name="Grassa C.J."/>
            <person name="Murat F."/>
            <person name="Staton S.E."/>
            <person name="Cottret L."/>
            <person name="Lelandais-Briere C."/>
            <person name="Owens G.L."/>
            <person name="Carrere S."/>
            <person name="Mayjonade B."/>
            <person name="Legrand L."/>
            <person name="Gill N."/>
            <person name="Kane N.C."/>
            <person name="Bowers J.E."/>
            <person name="Hubner S."/>
            <person name="Bellec A."/>
            <person name="Berard A."/>
            <person name="Berges H."/>
            <person name="Blanchet N."/>
            <person name="Boniface M.C."/>
            <person name="Brunel D."/>
            <person name="Catrice O."/>
            <person name="Chaidir N."/>
            <person name="Claudel C."/>
            <person name="Donnadieu C."/>
            <person name="Faraut T."/>
            <person name="Fievet G."/>
            <person name="Helmstetter N."/>
            <person name="King M."/>
            <person name="Knapp S.J."/>
            <person name="Lai Z."/>
            <person name="Le Paslier M.C."/>
            <person name="Lippi Y."/>
            <person name="Lorenzon L."/>
            <person name="Mandel J.R."/>
            <person name="Marage G."/>
            <person name="Marchand G."/>
            <person name="Marquand E."/>
            <person name="Bret-Mestries E."/>
            <person name="Morien E."/>
            <person name="Nambeesan S."/>
            <person name="Nguyen T."/>
            <person name="Pegot-Espagnet P."/>
            <person name="Pouilly N."/>
            <person name="Raftis F."/>
            <person name="Sallet E."/>
            <person name="Schiex T."/>
            <person name="Thomas J."/>
            <person name="Vandecasteele C."/>
            <person name="Vares D."/>
            <person name="Vear F."/>
            <person name="Vautrin S."/>
            <person name="Crespi M."/>
            <person name="Mangin B."/>
            <person name="Burke J.M."/>
            <person name="Salse J."/>
            <person name="Munos S."/>
            <person name="Vincourt P."/>
            <person name="Rieseberg L.H."/>
            <person name="Langlade N.B."/>
        </authorList>
    </citation>
    <scope>NUCLEOTIDE SEQUENCE</scope>
    <source>
        <tissue evidence="3">Leaves</tissue>
    </source>
</reference>
<dbReference type="Gramene" id="mRNA:HanXRQr2_Chr17g0821771">
    <property type="protein sequence ID" value="CDS:HanXRQr2_Chr17g0821771.1"/>
    <property type="gene ID" value="HanXRQr2_Chr17g0821771"/>
</dbReference>
<feature type="compositionally biased region" description="Basic and acidic residues" evidence="1">
    <location>
        <begin position="145"/>
        <end position="160"/>
    </location>
</feature>
<evidence type="ECO:0000259" key="2">
    <source>
        <dbReference type="PROSITE" id="PS51011"/>
    </source>
</evidence>
<dbReference type="PANTHER" id="PTHR46410:SF26">
    <property type="entry name" value="BULB-TYPE LECTIN DOMAIN-CONTAINING PROTEIN-RELATED"/>
    <property type="match status" value="1"/>
</dbReference>
<dbReference type="InterPro" id="IPR036431">
    <property type="entry name" value="ARID_dom_sf"/>
</dbReference>
<dbReference type="Gene3D" id="1.10.150.60">
    <property type="entry name" value="ARID DNA-binding domain"/>
    <property type="match status" value="1"/>
</dbReference>
<dbReference type="Pfam" id="PF01388">
    <property type="entry name" value="ARID"/>
    <property type="match status" value="1"/>
</dbReference>